<evidence type="ECO:0000256" key="3">
    <source>
        <dbReference type="SAM" id="SignalP"/>
    </source>
</evidence>
<feature type="transmembrane region" description="Helical" evidence="2">
    <location>
        <begin position="319"/>
        <end position="340"/>
    </location>
</feature>
<protein>
    <recommendedName>
        <fullName evidence="6">Secreted protein</fullName>
    </recommendedName>
</protein>
<dbReference type="RefSeq" id="WP_052333795.1">
    <property type="nucleotide sequence ID" value="NZ_CBYN010000056.1"/>
</dbReference>
<keyword evidence="2" id="KW-0472">Membrane</keyword>
<gene>
    <name evidence="4" type="ORF">CJEDD_10380</name>
</gene>
<feature type="signal peptide" evidence="3">
    <location>
        <begin position="1"/>
        <end position="27"/>
    </location>
</feature>
<evidence type="ECO:0000313" key="5">
    <source>
        <dbReference type="Proteomes" id="UP001218071"/>
    </source>
</evidence>
<evidence type="ECO:0000256" key="2">
    <source>
        <dbReference type="SAM" id="Phobius"/>
    </source>
</evidence>
<evidence type="ECO:0000313" key="4">
    <source>
        <dbReference type="EMBL" id="WCZ39646.1"/>
    </source>
</evidence>
<accession>A0ABY7UNA8</accession>
<feature type="compositionally biased region" description="Basic and acidic residues" evidence="1">
    <location>
        <begin position="269"/>
        <end position="287"/>
    </location>
</feature>
<feature type="chain" id="PRO_5045072200" description="Secreted protein" evidence="3">
    <location>
        <begin position="28"/>
        <end position="341"/>
    </location>
</feature>
<sequence>MKRTTRSLTAAVMAGAIALAATPAAHAETLPPEVSAAWKGDLPAAYTDAAGNYFVLRGTEYVKKELPATTAEIEAAPRLVQREDGTYALEVGVNAQPANPAEATAISDLTGNSTASVTVDTSGNLPVDVTIKQTGETNTGTAAQAPVRDAKCVDKAQGDQARKETTWYATKDGKHYVSDKALVDAETLPNDPAKVRTLESVQQDCVFVEGAAGKNGAAATATTTAEAAAQLSGGAIAAIAAAAVGLPIVLAGVTYFLNQDGQTLVGSSDRVHQEPTQQEKAESDRLRAQHADEIAAQEAAAATRGVEAETGSNTLARTLFALVLALALGAAAFVAGRRFLV</sequence>
<feature type="transmembrane region" description="Helical" evidence="2">
    <location>
        <begin position="235"/>
        <end position="257"/>
    </location>
</feature>
<keyword evidence="2" id="KW-1133">Transmembrane helix</keyword>
<organism evidence="4 5">
    <name type="scientific">Corynebacterium jeddahense</name>
    <dbReference type="NCBI Taxonomy" id="1414719"/>
    <lineage>
        <taxon>Bacteria</taxon>
        <taxon>Bacillati</taxon>
        <taxon>Actinomycetota</taxon>
        <taxon>Actinomycetes</taxon>
        <taxon>Mycobacteriales</taxon>
        <taxon>Corynebacteriaceae</taxon>
        <taxon>Corynebacterium</taxon>
    </lineage>
</organism>
<keyword evidence="5" id="KW-1185">Reference proteome</keyword>
<proteinExistence type="predicted"/>
<dbReference type="Proteomes" id="UP001218071">
    <property type="component" value="Chromosome"/>
</dbReference>
<reference evidence="4 5" key="1">
    <citation type="submission" date="2020-10" db="EMBL/GenBank/DDBJ databases">
        <title>Complete genome sequence of Corynebacterium jeddahense DSM 45997, type strain of Corynebacterium jeddahense.</title>
        <authorList>
            <person name="Busche T."/>
            <person name="Kalinowski J."/>
            <person name="Ruckert C."/>
        </authorList>
    </citation>
    <scope>NUCLEOTIDE SEQUENCE [LARGE SCALE GENOMIC DNA]</scope>
    <source>
        <strain evidence="4 5">DSM 45997</strain>
    </source>
</reference>
<evidence type="ECO:0000256" key="1">
    <source>
        <dbReference type="SAM" id="MobiDB-lite"/>
    </source>
</evidence>
<keyword evidence="3" id="KW-0732">Signal</keyword>
<keyword evidence="2" id="KW-0812">Transmembrane</keyword>
<name>A0ABY7UNA8_9CORY</name>
<feature type="region of interest" description="Disordered" evidence="1">
    <location>
        <begin position="267"/>
        <end position="287"/>
    </location>
</feature>
<dbReference type="EMBL" id="CP063194">
    <property type="protein sequence ID" value="WCZ39646.1"/>
    <property type="molecule type" value="Genomic_DNA"/>
</dbReference>
<evidence type="ECO:0008006" key="6">
    <source>
        <dbReference type="Google" id="ProtNLM"/>
    </source>
</evidence>